<dbReference type="RefSeq" id="WP_022273041.1">
    <property type="nucleotide sequence ID" value="NZ_JACRTJ010000025.1"/>
</dbReference>
<dbReference type="CDD" id="cd09911">
    <property type="entry name" value="Lin0431_like"/>
    <property type="match status" value="1"/>
</dbReference>
<dbReference type="Gene3D" id="2.60.320.10">
    <property type="entry name" value="N-utilization substance G protein NusG, insert domain"/>
    <property type="match status" value="1"/>
</dbReference>
<keyword evidence="1" id="KW-1133">Transmembrane helix</keyword>
<comment type="caution">
    <text evidence="2">The sequence shown here is derived from an EMBL/GenBank/DDBJ whole genome shotgun (WGS) entry which is preliminary data.</text>
</comment>
<dbReference type="InterPro" id="IPR038690">
    <property type="entry name" value="NusG_2_sf"/>
</dbReference>
<name>A0ABR7NV84_9FIRM</name>
<dbReference type="Proteomes" id="UP000647491">
    <property type="component" value="Unassembled WGS sequence"/>
</dbReference>
<organism evidence="2 3">
    <name type="scientific">Enterocloster hominis</name>
    <name type="common">ex Liu et al. 2021</name>
    <dbReference type="NCBI Taxonomy" id="2763663"/>
    <lineage>
        <taxon>Bacteria</taxon>
        <taxon>Bacillati</taxon>
        <taxon>Bacillota</taxon>
        <taxon>Clostridia</taxon>
        <taxon>Lachnospirales</taxon>
        <taxon>Lachnospiraceae</taxon>
        <taxon>Enterocloster</taxon>
    </lineage>
</organism>
<dbReference type="EMBL" id="JACRTJ010000025">
    <property type="protein sequence ID" value="MBC8599814.1"/>
    <property type="molecule type" value="Genomic_DNA"/>
</dbReference>
<evidence type="ECO:0000313" key="3">
    <source>
        <dbReference type="Proteomes" id="UP000647491"/>
    </source>
</evidence>
<evidence type="ECO:0000256" key="1">
    <source>
        <dbReference type="SAM" id="Phobius"/>
    </source>
</evidence>
<evidence type="ECO:0000313" key="2">
    <source>
        <dbReference type="EMBL" id="MBC8599814.1"/>
    </source>
</evidence>
<keyword evidence="3" id="KW-1185">Reference proteome</keyword>
<keyword evidence="1" id="KW-0472">Membrane</keyword>
<feature type="transmembrane region" description="Helical" evidence="1">
    <location>
        <begin position="12"/>
        <end position="29"/>
    </location>
</feature>
<dbReference type="Pfam" id="PF07009">
    <property type="entry name" value="NusG_II"/>
    <property type="match status" value="1"/>
</dbReference>
<keyword evidence="1" id="KW-0812">Transmembrane</keyword>
<gene>
    <name evidence="2" type="ORF">H8708_11355</name>
</gene>
<reference evidence="2 3" key="1">
    <citation type="submission" date="2020-08" db="EMBL/GenBank/DDBJ databases">
        <title>Genome public.</title>
        <authorList>
            <person name="Liu C."/>
            <person name="Sun Q."/>
        </authorList>
    </citation>
    <scope>NUCLEOTIDE SEQUENCE [LARGE SCALE GENOMIC DNA]</scope>
    <source>
        <strain evidence="2 3">BX10</strain>
    </source>
</reference>
<sequence length="120" mass="13214">MDQKNRQAGKRELFLTGAVLLTALLFFLVNRAFHSGPAAFLEISVDGTVVETLELHKDQEYTVKNDQGGVNVFVIRDGKAWVTEASCPDKICMDQGQVSQEGEMIVCLPNRMTARVMGAP</sequence>
<proteinExistence type="predicted"/>
<accession>A0ABR7NV84</accession>
<protein>
    <submittedName>
        <fullName evidence="2">NusG domain II-containing protein</fullName>
    </submittedName>
</protein>